<dbReference type="GO" id="GO:0031012">
    <property type="term" value="C:extracellular matrix"/>
    <property type="evidence" value="ECO:0007669"/>
    <property type="project" value="TreeGrafter"/>
</dbReference>
<protein>
    <recommendedName>
        <fullName evidence="2">EGF-like domain-containing protein</fullName>
    </recommendedName>
</protein>
<dbReference type="SUPFAM" id="SSF57196">
    <property type="entry name" value="EGF/Laminin"/>
    <property type="match status" value="1"/>
</dbReference>
<dbReference type="PANTHER" id="PTHR33395">
    <property type="entry name" value="TRANSCRIPTASE, PUTATIVE-RELATED-RELATED"/>
    <property type="match status" value="1"/>
</dbReference>
<dbReference type="PANTHER" id="PTHR33395:SF22">
    <property type="entry name" value="REVERSE TRANSCRIPTASE DOMAIN-CONTAINING PROTEIN"/>
    <property type="match status" value="1"/>
</dbReference>
<evidence type="ECO:0000256" key="1">
    <source>
        <dbReference type="PROSITE-ProRule" id="PRU00076"/>
    </source>
</evidence>
<comment type="caution">
    <text evidence="3">The sequence shown here is derived from an EMBL/GenBank/DDBJ whole genome shotgun (WGS) entry which is preliminary data.</text>
</comment>
<feature type="domain" description="EGF-like" evidence="2">
    <location>
        <begin position="314"/>
        <end position="342"/>
    </location>
</feature>
<dbReference type="GO" id="GO:0007508">
    <property type="term" value="P:larval heart development"/>
    <property type="evidence" value="ECO:0007669"/>
    <property type="project" value="TreeGrafter"/>
</dbReference>
<sequence length="560" mass="61899">MDPLLKLVKVPLDGIPSFKCINCTTQLGVMCKFVEGALDPTVYEGSILYSSQDTCPLFHCLCISFLHFSLSRRSLLSHAGLLPSLPDFLHVEIESCCALRKMSLKRCQLCSAPLSLRAVSPISSVPEDARVQQGGQGQTASLPTLKQINSPTQLGVICKLTEGALNPLIQIIDKDVKQNWPQHRALGDTTCDRPPTGVNSIHHHSLGLAIQPVLYLAKSTPIQAMSSQFLQENAGTLSTSLLSRPKSALRKSKVTVLLTPLITSPSIKNSYHFMITLPKMASNHHMAHKSFSVREQEVQRGTFPRFEGTYCEVNSDECISHPCQNEGLCVDGVNHYRGATILAERLSCVLQWVHWSRLEAYVSGMRQPLVSSHRSCLAAHAPPPPTRVVFHPSDHFRGPPVDLLQQLHVFLVLRAAELDAVLHLPGSAVTRTGKQRVVRRKGVAQQFARQFTQVSEPTREGAPLDLLFTNREGLVSHVTVGDCLGQSDHEMIEFLILGEVMRGVSKTVALDFRRADFGLFRRLVDGVPWEAALKGKGVQEGWIFFKEEVLKAQEQAVPRC</sequence>
<evidence type="ECO:0000259" key="2">
    <source>
        <dbReference type="PROSITE" id="PS50026"/>
    </source>
</evidence>
<dbReference type="EMBL" id="JAUNZN010000003">
    <property type="protein sequence ID" value="KAK4824038.1"/>
    <property type="molecule type" value="Genomic_DNA"/>
</dbReference>
<dbReference type="AlphaFoldDB" id="A0AAN7N9M0"/>
<dbReference type="PROSITE" id="PS50026">
    <property type="entry name" value="EGF_3"/>
    <property type="match status" value="1"/>
</dbReference>
<organism evidence="3 4">
    <name type="scientific">Mycteria americana</name>
    <name type="common">Wood stork</name>
    <dbReference type="NCBI Taxonomy" id="33587"/>
    <lineage>
        <taxon>Eukaryota</taxon>
        <taxon>Metazoa</taxon>
        <taxon>Chordata</taxon>
        <taxon>Craniata</taxon>
        <taxon>Vertebrata</taxon>
        <taxon>Euteleostomi</taxon>
        <taxon>Archelosauria</taxon>
        <taxon>Archosauria</taxon>
        <taxon>Dinosauria</taxon>
        <taxon>Saurischia</taxon>
        <taxon>Theropoda</taxon>
        <taxon>Coelurosauria</taxon>
        <taxon>Aves</taxon>
        <taxon>Neognathae</taxon>
        <taxon>Neoaves</taxon>
        <taxon>Aequornithes</taxon>
        <taxon>Ciconiiformes</taxon>
        <taxon>Ciconiidae</taxon>
        <taxon>Mycteria</taxon>
    </lineage>
</organism>
<reference evidence="3 4" key="1">
    <citation type="journal article" date="2023" name="J. Hered.">
        <title>Chromosome-level genome of the wood stork (Mycteria americana) provides insight into avian chromosome evolution.</title>
        <authorList>
            <person name="Flamio R. Jr."/>
            <person name="Ramstad K.M."/>
        </authorList>
    </citation>
    <scope>NUCLEOTIDE SEQUENCE [LARGE SCALE GENOMIC DNA]</scope>
    <source>
        <strain evidence="3">JAX WOST 10</strain>
    </source>
</reference>
<comment type="caution">
    <text evidence="1">Lacks conserved residue(s) required for the propagation of feature annotation.</text>
</comment>
<name>A0AAN7N9M0_MYCAM</name>
<dbReference type="Gene3D" id="2.10.25.10">
    <property type="entry name" value="Laminin"/>
    <property type="match status" value="1"/>
</dbReference>
<gene>
    <name evidence="3" type="ORF">QYF61_009629</name>
</gene>
<dbReference type="CDD" id="cd00054">
    <property type="entry name" value="EGF_CA"/>
    <property type="match status" value="1"/>
</dbReference>
<evidence type="ECO:0000313" key="4">
    <source>
        <dbReference type="Proteomes" id="UP001333110"/>
    </source>
</evidence>
<evidence type="ECO:0000313" key="3">
    <source>
        <dbReference type="EMBL" id="KAK4824038.1"/>
    </source>
</evidence>
<dbReference type="Proteomes" id="UP001333110">
    <property type="component" value="Unassembled WGS sequence"/>
</dbReference>
<proteinExistence type="predicted"/>
<keyword evidence="1" id="KW-0245">EGF-like domain</keyword>
<dbReference type="InterPro" id="IPR000742">
    <property type="entry name" value="EGF"/>
</dbReference>
<keyword evidence="4" id="KW-1185">Reference proteome</keyword>
<dbReference type="GO" id="GO:0061343">
    <property type="term" value="P:cell adhesion involved in heart morphogenesis"/>
    <property type="evidence" value="ECO:0007669"/>
    <property type="project" value="TreeGrafter"/>
</dbReference>
<accession>A0AAN7N9M0</accession>